<feature type="compositionally biased region" description="Polar residues" evidence="3">
    <location>
        <begin position="571"/>
        <end position="592"/>
    </location>
</feature>
<evidence type="ECO:0000259" key="4">
    <source>
        <dbReference type="SMART" id="SM00906"/>
    </source>
</evidence>
<reference evidence="5 6" key="1">
    <citation type="journal article" date="2012" name="Proc. Natl. Acad. Sci. U.S.A.">
        <title>Comparative genomics of Ceriporiopsis subvermispora and Phanerochaete chrysosporium provide insight into selective ligninolysis.</title>
        <authorList>
            <person name="Fernandez-Fueyo E."/>
            <person name="Ruiz-Duenas F.J."/>
            <person name="Ferreira P."/>
            <person name="Floudas D."/>
            <person name="Hibbett D.S."/>
            <person name="Canessa P."/>
            <person name="Larrondo L.F."/>
            <person name="James T.Y."/>
            <person name="Seelenfreund D."/>
            <person name="Lobos S."/>
            <person name="Polanco R."/>
            <person name="Tello M."/>
            <person name="Honda Y."/>
            <person name="Watanabe T."/>
            <person name="Watanabe T."/>
            <person name="Ryu J.S."/>
            <person name="Kubicek C.P."/>
            <person name="Schmoll M."/>
            <person name="Gaskell J."/>
            <person name="Hammel K.E."/>
            <person name="St John F.J."/>
            <person name="Vanden Wymelenberg A."/>
            <person name="Sabat G."/>
            <person name="Splinter BonDurant S."/>
            <person name="Syed K."/>
            <person name="Yadav J.S."/>
            <person name="Doddapaneni H."/>
            <person name="Subramanian V."/>
            <person name="Lavin J.L."/>
            <person name="Oguiza J.A."/>
            <person name="Perez G."/>
            <person name="Pisabarro A.G."/>
            <person name="Ramirez L."/>
            <person name="Santoyo F."/>
            <person name="Master E."/>
            <person name="Coutinho P.M."/>
            <person name="Henrissat B."/>
            <person name="Lombard V."/>
            <person name="Magnuson J.K."/>
            <person name="Kuees U."/>
            <person name="Hori C."/>
            <person name="Igarashi K."/>
            <person name="Samejima M."/>
            <person name="Held B.W."/>
            <person name="Barry K.W."/>
            <person name="LaButti K.M."/>
            <person name="Lapidus A."/>
            <person name="Lindquist E.A."/>
            <person name="Lucas S.M."/>
            <person name="Riley R."/>
            <person name="Salamov A.A."/>
            <person name="Hoffmeister D."/>
            <person name="Schwenk D."/>
            <person name="Hadar Y."/>
            <person name="Yarden O."/>
            <person name="de Vries R.P."/>
            <person name="Wiebenga A."/>
            <person name="Stenlid J."/>
            <person name="Eastwood D."/>
            <person name="Grigoriev I.V."/>
            <person name="Berka R.M."/>
            <person name="Blanchette R.A."/>
            <person name="Kersten P."/>
            <person name="Martinez A.T."/>
            <person name="Vicuna R."/>
            <person name="Cullen D."/>
        </authorList>
    </citation>
    <scope>NUCLEOTIDE SEQUENCE [LARGE SCALE GENOMIC DNA]</scope>
    <source>
        <strain evidence="5 6">B</strain>
    </source>
</reference>
<dbReference type="PANTHER" id="PTHR31001">
    <property type="entry name" value="UNCHARACTERIZED TRANSCRIPTIONAL REGULATORY PROTEIN"/>
    <property type="match status" value="1"/>
</dbReference>
<dbReference type="GO" id="GO:0005634">
    <property type="term" value="C:nucleus"/>
    <property type="evidence" value="ECO:0007669"/>
    <property type="project" value="UniProtKB-SubCell"/>
</dbReference>
<dbReference type="SMART" id="SM00906">
    <property type="entry name" value="Fungal_trans"/>
    <property type="match status" value="1"/>
</dbReference>
<dbReference type="EMBL" id="KB445801">
    <property type="protein sequence ID" value="EMD35144.1"/>
    <property type="molecule type" value="Genomic_DNA"/>
</dbReference>
<dbReference type="Proteomes" id="UP000016930">
    <property type="component" value="Unassembled WGS sequence"/>
</dbReference>
<keyword evidence="2" id="KW-0539">Nucleus</keyword>
<feature type="region of interest" description="Disordered" evidence="3">
    <location>
        <begin position="559"/>
        <end position="596"/>
    </location>
</feature>
<keyword evidence="6" id="KW-1185">Reference proteome</keyword>
<accession>M2PGK0</accession>
<sequence length="731" mass="79150">MASGSGSPGNSPVTEECPRALIDFDVQVAAVALAQLSLAPRNEYVGCGTILCALHRLGTVERWRFPYARSNPMTNPFPEDVSTLGPNALTSEIRRLVSQLPSRSRSETLLDAFFAERNWQFGLPEHWFRCACLRTWRHLNVRCAGASCAAVGGCPGCREEVNPHWLSLLFSVLALAPGAGARSSAYFTHAQVARRLVEDILLAAPAYSSSESSVNGAVLSCIGASLLAAYLADHGRVSEAWKLTGTAMRNAQAMGLHRDPGWRKWEAMGKEESELRILAWWCIWAADRIYSFILGRPHMASKGSYDVMLLPPSVHSDGSPNPHAPYQQAFIRLCEVIGEGAERCLGINTPPYAAVLEMDQKFQDWLSKLPTELQWRNTSQRSILTFGNGVDSPEGQLSERNAIYQRHTLAAYYLGALMAIHRPYLMHPPPILPPPRAMGTPRHSLNPSRQRCIDLACELERTLCSVRTSPCALADWAASAPAHIFQYAYFVFDGAVALAGALSQTPPHARAEECLALMDDAVRFLEACVDAAAGSEDGAGENAQRAVRVLEALRRAGGWGRNEDQGADEVQTGSATQQSQTVLEGASSSSLPRTDGYGSIASSSRLTTEADSFNLPSAFTSLASSAPQGTFIPYLSSPLSSSSSDMPSANSVFSAGHSMSFPPVSSISSLTSEPYNQVPMAVGMQAGMSRTNMQSMMMPFEMLQSEFELDWARLAGMTNWPMGGGDFNPPA</sequence>
<evidence type="ECO:0000313" key="5">
    <source>
        <dbReference type="EMBL" id="EMD35144.1"/>
    </source>
</evidence>
<dbReference type="STRING" id="914234.M2PGK0"/>
<dbReference type="Pfam" id="PF04082">
    <property type="entry name" value="Fungal_trans"/>
    <property type="match status" value="1"/>
</dbReference>
<protein>
    <recommendedName>
        <fullName evidence="4">Xylanolytic transcriptional activator regulatory domain-containing protein</fullName>
    </recommendedName>
</protein>
<dbReference type="InterPro" id="IPR050613">
    <property type="entry name" value="Sec_Metabolite_Reg"/>
</dbReference>
<proteinExistence type="predicted"/>
<comment type="subcellular location">
    <subcellularLocation>
        <location evidence="1">Nucleus</location>
    </subcellularLocation>
</comment>
<dbReference type="GO" id="GO:0006351">
    <property type="term" value="P:DNA-templated transcription"/>
    <property type="evidence" value="ECO:0007669"/>
    <property type="project" value="InterPro"/>
</dbReference>
<name>M2PGK0_CERS8</name>
<evidence type="ECO:0000256" key="2">
    <source>
        <dbReference type="ARBA" id="ARBA00023242"/>
    </source>
</evidence>
<evidence type="ECO:0000313" key="6">
    <source>
        <dbReference type="Proteomes" id="UP000016930"/>
    </source>
</evidence>
<feature type="domain" description="Xylanolytic transcriptional activator regulatory" evidence="4">
    <location>
        <begin position="240"/>
        <end position="317"/>
    </location>
</feature>
<organism evidence="5 6">
    <name type="scientific">Ceriporiopsis subvermispora (strain B)</name>
    <name type="common">White-rot fungus</name>
    <name type="synonym">Gelatoporia subvermispora</name>
    <dbReference type="NCBI Taxonomy" id="914234"/>
    <lineage>
        <taxon>Eukaryota</taxon>
        <taxon>Fungi</taxon>
        <taxon>Dikarya</taxon>
        <taxon>Basidiomycota</taxon>
        <taxon>Agaricomycotina</taxon>
        <taxon>Agaricomycetes</taxon>
        <taxon>Polyporales</taxon>
        <taxon>Gelatoporiaceae</taxon>
        <taxon>Gelatoporia</taxon>
    </lineage>
</organism>
<dbReference type="OrthoDB" id="3364175at2759"/>
<dbReference type="AlphaFoldDB" id="M2PGK0"/>
<dbReference type="HOGENOM" id="CLU_015247_0_0_1"/>
<dbReference type="GO" id="GO:0008270">
    <property type="term" value="F:zinc ion binding"/>
    <property type="evidence" value="ECO:0007669"/>
    <property type="project" value="InterPro"/>
</dbReference>
<evidence type="ECO:0000256" key="1">
    <source>
        <dbReference type="ARBA" id="ARBA00004123"/>
    </source>
</evidence>
<dbReference type="CDD" id="cd12148">
    <property type="entry name" value="fungal_TF_MHR"/>
    <property type="match status" value="1"/>
</dbReference>
<dbReference type="PANTHER" id="PTHR31001:SF87">
    <property type="entry name" value="COL-21"/>
    <property type="match status" value="1"/>
</dbReference>
<dbReference type="InterPro" id="IPR007219">
    <property type="entry name" value="XnlR_reg_dom"/>
</dbReference>
<dbReference type="GO" id="GO:0003677">
    <property type="term" value="F:DNA binding"/>
    <property type="evidence" value="ECO:0007669"/>
    <property type="project" value="InterPro"/>
</dbReference>
<evidence type="ECO:0000256" key="3">
    <source>
        <dbReference type="SAM" id="MobiDB-lite"/>
    </source>
</evidence>
<gene>
    <name evidence="5" type="ORF">CERSUDRAFT_116619</name>
</gene>